<dbReference type="Gene3D" id="2.10.70.10">
    <property type="entry name" value="Complement Module, domain 1"/>
    <property type="match status" value="1"/>
</dbReference>
<keyword evidence="3" id="KW-1185">Reference proteome</keyword>
<proteinExistence type="predicted"/>
<dbReference type="AlphaFoldDB" id="A0A7Z7HNV3"/>
<dbReference type="InterPro" id="IPR019600">
    <property type="entry name" value="Hemin_uptake_protein_HemP"/>
</dbReference>
<name>A0A7Z7HNV3_9PROT</name>
<sequence length="73" mass="8068">MMVAKMDTSKIRPARTPCVTSPQSATTRDDAAAKASIIDSQILFGCGKLIYIDHAGQRYTLRVTRENKLILTK</sequence>
<evidence type="ECO:0008006" key="4">
    <source>
        <dbReference type="Google" id="ProtNLM"/>
    </source>
</evidence>
<gene>
    <name evidence="2" type="ORF">SDENCHOL_10111</name>
</gene>
<accession>A0A7Z7HNV3</accession>
<evidence type="ECO:0000256" key="1">
    <source>
        <dbReference type="SAM" id="MobiDB-lite"/>
    </source>
</evidence>
<feature type="region of interest" description="Disordered" evidence="1">
    <location>
        <begin position="1"/>
        <end position="25"/>
    </location>
</feature>
<dbReference type="Proteomes" id="UP000242886">
    <property type="component" value="Chromosome SDENCHOL"/>
</dbReference>
<dbReference type="EMBL" id="LT837803">
    <property type="protein sequence ID" value="SMB21102.1"/>
    <property type="molecule type" value="Genomic_DNA"/>
</dbReference>
<protein>
    <recommendedName>
        <fullName evidence="4">Hemin uptake protein HemP</fullName>
    </recommendedName>
</protein>
<organism evidence="2 3">
    <name type="scientific">Sterolibacterium denitrificans</name>
    <dbReference type="NCBI Taxonomy" id="157592"/>
    <lineage>
        <taxon>Bacteria</taxon>
        <taxon>Pseudomonadati</taxon>
        <taxon>Pseudomonadota</taxon>
        <taxon>Betaproteobacteria</taxon>
        <taxon>Nitrosomonadales</taxon>
        <taxon>Sterolibacteriaceae</taxon>
        <taxon>Sterolibacterium</taxon>
    </lineage>
</organism>
<dbReference type="Pfam" id="PF10636">
    <property type="entry name" value="hemP"/>
    <property type="match status" value="1"/>
</dbReference>
<evidence type="ECO:0000313" key="3">
    <source>
        <dbReference type="Proteomes" id="UP000242886"/>
    </source>
</evidence>
<reference evidence="2" key="1">
    <citation type="submission" date="2017-03" db="EMBL/GenBank/DDBJ databases">
        <authorList>
            <consortium name="AG Boll"/>
        </authorList>
    </citation>
    <scope>NUCLEOTIDE SEQUENCE [LARGE SCALE GENOMIC DNA]</scope>
    <source>
        <strain evidence="2">Chol</strain>
    </source>
</reference>
<evidence type="ECO:0000313" key="2">
    <source>
        <dbReference type="EMBL" id="SMB21102.1"/>
    </source>
</evidence>